<evidence type="ECO:0000256" key="4">
    <source>
        <dbReference type="PROSITE-ProRule" id="PRU00339"/>
    </source>
</evidence>
<accession>A0A1E3PGW3</accession>
<dbReference type="Pfam" id="PF16546">
    <property type="entry name" value="SGTA_dimer"/>
    <property type="match status" value="1"/>
</dbReference>
<dbReference type="Proteomes" id="UP000095009">
    <property type="component" value="Unassembled WGS sequence"/>
</dbReference>
<dbReference type="GO" id="GO:0009408">
    <property type="term" value="P:response to heat"/>
    <property type="evidence" value="ECO:0007669"/>
    <property type="project" value="EnsemblFungi"/>
</dbReference>
<dbReference type="EMBL" id="KV454411">
    <property type="protein sequence ID" value="ODQ64676.1"/>
    <property type="molecule type" value="Genomic_DNA"/>
</dbReference>
<dbReference type="InterPro" id="IPR019734">
    <property type="entry name" value="TPR_rpt"/>
</dbReference>
<evidence type="ECO:0000313" key="7">
    <source>
        <dbReference type="EMBL" id="ODQ64676.1"/>
    </source>
</evidence>
<sequence>MSVTQTKKDLVLGFVDFLQTSINNGTIASDDCESVEVAIECLSEVFNLEGVTKEQVYGNTNLLSLFEKSFKKEESSSQDNSTAAADTAPVDRDAAERAKLEGNRFMSQKQFESAIVSYTRAIELDATNAIYLSNRAAAYSNLRQHELAVADATRAIELDPNYSKAYSRLGLAKYALGDAQASLRAYKKGMEVEGEQCSDAMKRGYETAKKRVEEELASASPANAESADGASTERSGDSVNAPASAPGFPDLASLGNMFGGAGGGMPDLSALMGNPQVRAMAQNLMSDPSALNNLMANPALQNMASQFSSGGGMPNMADMMANPDLQNLARSFMGGENNQ</sequence>
<keyword evidence="2" id="KW-0677">Repeat</keyword>
<dbReference type="InterPro" id="IPR047150">
    <property type="entry name" value="SGT"/>
</dbReference>
<dbReference type="SUPFAM" id="SSF48452">
    <property type="entry name" value="TPR-like"/>
    <property type="match status" value="1"/>
</dbReference>
<feature type="repeat" description="TPR" evidence="4">
    <location>
        <begin position="163"/>
        <end position="196"/>
    </location>
</feature>
<dbReference type="OrthoDB" id="2335338at2759"/>
<evidence type="ECO:0000256" key="3">
    <source>
        <dbReference type="ARBA" id="ARBA00022803"/>
    </source>
</evidence>
<reference evidence="7 8" key="1">
    <citation type="journal article" date="2016" name="Proc. Natl. Acad. Sci. U.S.A.">
        <title>Comparative genomics of biotechnologically important yeasts.</title>
        <authorList>
            <person name="Riley R."/>
            <person name="Haridas S."/>
            <person name="Wolfe K.H."/>
            <person name="Lopes M.R."/>
            <person name="Hittinger C.T."/>
            <person name="Goeker M."/>
            <person name="Salamov A.A."/>
            <person name="Wisecaver J.H."/>
            <person name="Long T.M."/>
            <person name="Calvey C.H."/>
            <person name="Aerts A.L."/>
            <person name="Barry K.W."/>
            <person name="Choi C."/>
            <person name="Clum A."/>
            <person name="Coughlan A.Y."/>
            <person name="Deshpande S."/>
            <person name="Douglass A.P."/>
            <person name="Hanson S.J."/>
            <person name="Klenk H.-P."/>
            <person name="LaButti K.M."/>
            <person name="Lapidus A."/>
            <person name="Lindquist E.A."/>
            <person name="Lipzen A.M."/>
            <person name="Meier-Kolthoff J.P."/>
            <person name="Ohm R.A."/>
            <person name="Otillar R.P."/>
            <person name="Pangilinan J.L."/>
            <person name="Peng Y."/>
            <person name="Rokas A."/>
            <person name="Rosa C.A."/>
            <person name="Scheuner C."/>
            <person name="Sibirny A.A."/>
            <person name="Slot J.C."/>
            <person name="Stielow J.B."/>
            <person name="Sun H."/>
            <person name="Kurtzman C.P."/>
            <person name="Blackwell M."/>
            <person name="Grigoriev I.V."/>
            <person name="Jeffries T.W."/>
        </authorList>
    </citation>
    <scope>NUCLEOTIDE SEQUENCE [LARGE SCALE GENOMIC DNA]</scope>
    <source>
        <strain evidence="7 8">DSM 6958</strain>
    </source>
</reference>
<dbReference type="InterPro" id="IPR032374">
    <property type="entry name" value="SGTA_dimer"/>
</dbReference>
<dbReference type="FunFam" id="1.10.260.100:FF:000011">
    <property type="entry name" value="TPR Domain containing protein"/>
    <property type="match status" value="1"/>
</dbReference>
<dbReference type="Gene3D" id="1.20.5.420">
    <property type="entry name" value="Immunoglobulin FC, subunit C"/>
    <property type="match status" value="1"/>
</dbReference>
<dbReference type="GO" id="GO:0072380">
    <property type="term" value="C:TRC complex"/>
    <property type="evidence" value="ECO:0007669"/>
    <property type="project" value="EnsemblFungi"/>
</dbReference>
<keyword evidence="3 4" id="KW-0802">TPR repeat</keyword>
<dbReference type="GO" id="GO:0006620">
    <property type="term" value="P:post-translational protein targeting to endoplasmic reticulum membrane"/>
    <property type="evidence" value="ECO:0007669"/>
    <property type="project" value="EnsemblFungi"/>
</dbReference>
<dbReference type="PANTHER" id="PTHR45831">
    <property type="entry name" value="LD24721P"/>
    <property type="match status" value="1"/>
</dbReference>
<dbReference type="FunFam" id="1.25.40.10:FF:000207">
    <property type="entry name" value="Small glutamine-rich tetratricopeptide repeat-containing protein"/>
    <property type="match status" value="1"/>
</dbReference>
<dbReference type="InterPro" id="IPR011990">
    <property type="entry name" value="TPR-like_helical_dom_sf"/>
</dbReference>
<dbReference type="AlphaFoldDB" id="A0A1E3PGW3"/>
<evidence type="ECO:0000256" key="1">
    <source>
        <dbReference type="ARBA" id="ARBA00008175"/>
    </source>
</evidence>
<dbReference type="SMART" id="SM00028">
    <property type="entry name" value="TPR"/>
    <property type="match status" value="3"/>
</dbReference>
<evidence type="ECO:0000256" key="5">
    <source>
        <dbReference type="SAM" id="MobiDB-lite"/>
    </source>
</evidence>
<feature type="repeat" description="TPR" evidence="4">
    <location>
        <begin position="129"/>
        <end position="162"/>
    </location>
</feature>
<comment type="similarity">
    <text evidence="1">Belongs to the SGT family.</text>
</comment>
<dbReference type="Pfam" id="PF13414">
    <property type="entry name" value="TPR_11"/>
    <property type="match status" value="1"/>
</dbReference>
<evidence type="ECO:0000313" key="8">
    <source>
        <dbReference type="Proteomes" id="UP000095009"/>
    </source>
</evidence>
<dbReference type="Gene3D" id="1.25.40.10">
    <property type="entry name" value="Tetratricopeptide repeat domain"/>
    <property type="match status" value="1"/>
</dbReference>
<feature type="domain" description="SGTA homodimerisation" evidence="6">
    <location>
        <begin position="6"/>
        <end position="67"/>
    </location>
</feature>
<name>A0A1E3PGW3_9ASCO</name>
<feature type="repeat" description="TPR" evidence="4">
    <location>
        <begin position="95"/>
        <end position="128"/>
    </location>
</feature>
<keyword evidence="8" id="KW-1185">Reference proteome</keyword>
<dbReference type="GO" id="GO:0060090">
    <property type="term" value="F:molecular adaptor activity"/>
    <property type="evidence" value="ECO:0007669"/>
    <property type="project" value="EnsemblFungi"/>
</dbReference>
<feature type="region of interest" description="Disordered" evidence="5">
    <location>
        <begin position="212"/>
        <end position="244"/>
    </location>
</feature>
<dbReference type="STRING" id="857566.A0A1E3PGW3"/>
<evidence type="ECO:0000259" key="6">
    <source>
        <dbReference type="Pfam" id="PF16546"/>
    </source>
</evidence>
<dbReference type="PANTHER" id="PTHR45831:SF2">
    <property type="entry name" value="LD24721P"/>
    <property type="match status" value="1"/>
</dbReference>
<protein>
    <submittedName>
        <fullName evidence="7">TPR-like protein</fullName>
    </submittedName>
</protein>
<dbReference type="GO" id="GO:0016020">
    <property type="term" value="C:membrane"/>
    <property type="evidence" value="ECO:0007669"/>
    <property type="project" value="TreeGrafter"/>
</dbReference>
<dbReference type="PROSITE" id="PS50005">
    <property type="entry name" value="TPR"/>
    <property type="match status" value="3"/>
</dbReference>
<dbReference type="Gene3D" id="1.10.260.100">
    <property type="match status" value="1"/>
</dbReference>
<evidence type="ECO:0000256" key="2">
    <source>
        <dbReference type="ARBA" id="ARBA00022737"/>
    </source>
</evidence>
<organism evidence="7 8">
    <name type="scientific">Nadsonia fulvescens var. elongata DSM 6958</name>
    <dbReference type="NCBI Taxonomy" id="857566"/>
    <lineage>
        <taxon>Eukaryota</taxon>
        <taxon>Fungi</taxon>
        <taxon>Dikarya</taxon>
        <taxon>Ascomycota</taxon>
        <taxon>Saccharomycotina</taxon>
        <taxon>Dipodascomycetes</taxon>
        <taxon>Dipodascales</taxon>
        <taxon>Dipodascales incertae sedis</taxon>
        <taxon>Nadsonia</taxon>
    </lineage>
</organism>
<gene>
    <name evidence="7" type="ORF">NADFUDRAFT_83587</name>
</gene>
<dbReference type="GO" id="GO:0042802">
    <property type="term" value="F:identical protein binding"/>
    <property type="evidence" value="ECO:0007669"/>
    <property type="project" value="EnsemblFungi"/>
</dbReference>
<proteinExistence type="inferred from homology"/>